<dbReference type="SUPFAM" id="SSF52540">
    <property type="entry name" value="P-loop containing nucleoside triphosphate hydrolases"/>
    <property type="match status" value="1"/>
</dbReference>
<evidence type="ECO:0000313" key="2">
    <source>
        <dbReference type="EMBL" id="MBW0506397.1"/>
    </source>
</evidence>
<dbReference type="InterPro" id="IPR027417">
    <property type="entry name" value="P-loop_NTPase"/>
</dbReference>
<evidence type="ECO:0000259" key="1">
    <source>
        <dbReference type="Pfam" id="PF21530"/>
    </source>
</evidence>
<dbReference type="PANTHER" id="PTHR10492">
    <property type="match status" value="1"/>
</dbReference>
<organism evidence="2 3">
    <name type="scientific">Austropuccinia psidii MF-1</name>
    <dbReference type="NCBI Taxonomy" id="1389203"/>
    <lineage>
        <taxon>Eukaryota</taxon>
        <taxon>Fungi</taxon>
        <taxon>Dikarya</taxon>
        <taxon>Basidiomycota</taxon>
        <taxon>Pucciniomycotina</taxon>
        <taxon>Pucciniomycetes</taxon>
        <taxon>Pucciniales</taxon>
        <taxon>Sphaerophragmiaceae</taxon>
        <taxon>Austropuccinia</taxon>
    </lineage>
</organism>
<feature type="domain" description="DNA helicase Pif1-like 2B" evidence="1">
    <location>
        <begin position="66"/>
        <end position="110"/>
    </location>
</feature>
<dbReference type="CDD" id="cd18809">
    <property type="entry name" value="SF1_C_RecD"/>
    <property type="match status" value="1"/>
</dbReference>
<dbReference type="EMBL" id="AVOT02019060">
    <property type="protein sequence ID" value="MBW0506397.1"/>
    <property type="molecule type" value="Genomic_DNA"/>
</dbReference>
<dbReference type="Gene3D" id="3.40.50.300">
    <property type="entry name" value="P-loop containing nucleotide triphosphate hydrolases"/>
    <property type="match status" value="1"/>
</dbReference>
<evidence type="ECO:0000313" key="3">
    <source>
        <dbReference type="Proteomes" id="UP000765509"/>
    </source>
</evidence>
<proteinExistence type="predicted"/>
<dbReference type="OrthoDB" id="272985at2759"/>
<dbReference type="AlphaFoldDB" id="A0A9Q3HJD5"/>
<protein>
    <recommendedName>
        <fullName evidence="1">DNA helicase Pif1-like 2B domain-containing protein</fullName>
    </recommendedName>
</protein>
<accession>A0A9Q3HJD5</accession>
<dbReference type="InterPro" id="IPR049163">
    <property type="entry name" value="Pif1-like_2B_dom"/>
</dbReference>
<name>A0A9Q3HJD5_9BASI</name>
<dbReference type="Proteomes" id="UP000765509">
    <property type="component" value="Unassembled WGS sequence"/>
</dbReference>
<comment type="caution">
    <text evidence="2">The sequence shown here is derived from an EMBL/GenBank/DDBJ whole genome shotgun (WGS) entry which is preliminary data.</text>
</comment>
<gene>
    <name evidence="2" type="ORF">O181_046112</name>
</gene>
<reference evidence="2" key="1">
    <citation type="submission" date="2021-03" db="EMBL/GenBank/DDBJ databases">
        <title>Draft genome sequence of rust myrtle Austropuccinia psidii MF-1, a brazilian biotype.</title>
        <authorList>
            <person name="Quecine M.C."/>
            <person name="Pachon D.M.R."/>
            <person name="Bonatelli M.L."/>
            <person name="Correr F.H."/>
            <person name="Franceschini L.M."/>
            <person name="Leite T.F."/>
            <person name="Margarido G.R.A."/>
            <person name="Almeida C.A."/>
            <person name="Ferrarezi J.A."/>
            <person name="Labate C.A."/>
        </authorList>
    </citation>
    <scope>NUCLEOTIDE SEQUENCE</scope>
    <source>
        <strain evidence="2">MF-1</strain>
    </source>
</reference>
<keyword evidence="3" id="KW-1185">Reference proteome</keyword>
<dbReference type="Pfam" id="PF21530">
    <property type="entry name" value="Pif1_2B_dom"/>
    <property type="match status" value="1"/>
</dbReference>
<sequence>MWVPMTSNGSIKDKINCFNSLILLAPLNANVKEFNKMLLDQLKSEEYISYSIDRLAEDESHAVPEEVLSSLSKPAFPGHKIHLKLGVPLLLLCNLRIPSGLCNGTRLLLTAIQPNVLKCKHMDGPNQFKSFLIPKIKLLYEEYKVIGARFYWDQFPVTLAYVMTIKKAQGQSFDTVGVCLPQEVFSHVQLYVSLSRIRNAAKIIICSLCPPGSKEIMNVVCKDLFN</sequence>
<dbReference type="PANTHER" id="PTHR10492:SF57">
    <property type="entry name" value="ATP-DEPENDENT DNA HELICASE"/>
    <property type="match status" value="1"/>
</dbReference>